<dbReference type="NCBIfam" id="NF038123">
    <property type="entry name" value="NF038123_dom"/>
    <property type="match status" value="1"/>
</dbReference>
<sequence length="493" mass="55973">MYEVSFFGDWSKKSYPKMYPRYRPHAQWSKLVGRTHDSTYILWREGKLASPTLQKFVEEGSSKFLDKDAQGFNGTYDSFSAEAIRNGVGRSTVRVVANGKYAKLSFIVKMVPSPDWFAGVDSVDLCRAGRWRRRIHMTMRPMDGGTDQGLTYTSPNWPSHPQEPVHQILTTKPRHPASPFYDPDQDRLPRIAHVLIERIGEFVRRGKRKSSKFQDSVNIFVASENRKTTTKTLETTKVITTALPLKTKSYREETEQLNNHNDHSDISYQNMSLFSSQSVNYDKGVEDVSETHTPTLLIKNDDSSAIQGSSLGYLRSKKPEHGNIFGGNIMMKTTQELQRSTARTTSLVKNRKDQIPVMPSSYSHITNSPKWRSATQNFVEPTEPTVSAKSIFRTNAGIVYGEDKDTTNYHGPGSIDCLVTDWGAWGPCSKTCGFGRRMRKRQILQQPEKGGSACPRVSIESLCGSMRTCGWNHFSMFAQESRRRRDHRMNSLP</sequence>
<proteinExistence type="predicted"/>
<dbReference type="InterPro" id="IPR051418">
    <property type="entry name" value="Spondin/Thrombospondin_T1"/>
</dbReference>
<dbReference type="SUPFAM" id="SSF82895">
    <property type="entry name" value="TSP-1 type 1 repeat"/>
    <property type="match status" value="1"/>
</dbReference>
<dbReference type="PANTHER" id="PTHR11311">
    <property type="entry name" value="SPONDIN"/>
    <property type="match status" value="1"/>
</dbReference>
<evidence type="ECO:0000256" key="2">
    <source>
        <dbReference type="ARBA" id="ARBA00022525"/>
    </source>
</evidence>
<keyword evidence="6" id="KW-0130">Cell adhesion</keyword>
<dbReference type="InterPro" id="IPR036383">
    <property type="entry name" value="TSP1_rpt_sf"/>
</dbReference>
<dbReference type="InterPro" id="IPR044004">
    <property type="entry name" value="TSP1_spondin_dom"/>
</dbReference>
<dbReference type="PROSITE" id="PS50092">
    <property type="entry name" value="TSP1"/>
    <property type="match status" value="1"/>
</dbReference>
<evidence type="ECO:0000313" key="10">
    <source>
        <dbReference type="EMBL" id="KAK6185217.1"/>
    </source>
</evidence>
<comment type="caution">
    <text evidence="10">The sequence shown here is derived from an EMBL/GenBank/DDBJ whole genome shotgun (WGS) entry which is preliminary data.</text>
</comment>
<dbReference type="Pfam" id="PF19028">
    <property type="entry name" value="TSP1_spondin"/>
    <property type="match status" value="1"/>
</dbReference>
<dbReference type="InterPro" id="IPR000884">
    <property type="entry name" value="TSP1_rpt"/>
</dbReference>
<accession>A0AAN8PTS2</accession>
<dbReference type="AlphaFoldDB" id="A0AAN8PTS2"/>
<keyword evidence="7" id="KW-1015">Disulfide bond</keyword>
<protein>
    <recommendedName>
        <fullName evidence="9">Spondin domain-containing protein</fullName>
    </recommendedName>
</protein>
<keyword evidence="4" id="KW-0479">Metal-binding</keyword>
<dbReference type="EMBL" id="JAZGQO010000006">
    <property type="protein sequence ID" value="KAK6185217.1"/>
    <property type="molecule type" value="Genomic_DNA"/>
</dbReference>
<dbReference type="Proteomes" id="UP001347796">
    <property type="component" value="Unassembled WGS sequence"/>
</dbReference>
<keyword evidence="8" id="KW-0325">Glycoprotein</keyword>
<evidence type="ECO:0000259" key="9">
    <source>
        <dbReference type="PROSITE" id="PS51020"/>
    </source>
</evidence>
<evidence type="ECO:0000256" key="5">
    <source>
        <dbReference type="ARBA" id="ARBA00022729"/>
    </source>
</evidence>
<dbReference type="PROSITE" id="PS51020">
    <property type="entry name" value="SPONDIN"/>
    <property type="match status" value="1"/>
</dbReference>
<gene>
    <name evidence="10" type="ORF">SNE40_007499</name>
</gene>
<dbReference type="Gene3D" id="2.20.100.10">
    <property type="entry name" value="Thrombospondin type-1 (TSP1) repeat"/>
    <property type="match status" value="1"/>
</dbReference>
<name>A0AAN8PTS2_PATCE</name>
<keyword evidence="11" id="KW-1185">Reference proteome</keyword>
<evidence type="ECO:0000313" key="11">
    <source>
        <dbReference type="Proteomes" id="UP001347796"/>
    </source>
</evidence>
<dbReference type="Pfam" id="PF06468">
    <property type="entry name" value="Spond_N"/>
    <property type="match status" value="1"/>
</dbReference>
<evidence type="ECO:0000256" key="8">
    <source>
        <dbReference type="ARBA" id="ARBA00023180"/>
    </source>
</evidence>
<reference evidence="10 11" key="1">
    <citation type="submission" date="2024-01" db="EMBL/GenBank/DDBJ databases">
        <title>The genome of the rayed Mediterranean limpet Patella caerulea (Linnaeus, 1758).</title>
        <authorList>
            <person name="Anh-Thu Weber A."/>
            <person name="Halstead-Nussloch G."/>
        </authorList>
    </citation>
    <scope>NUCLEOTIDE SEQUENCE [LARGE SCALE GENOMIC DNA]</scope>
    <source>
        <strain evidence="10">AATW-2023a</strain>
        <tissue evidence="10">Whole specimen</tissue>
    </source>
</reference>
<evidence type="ECO:0000256" key="1">
    <source>
        <dbReference type="ARBA" id="ARBA00004498"/>
    </source>
</evidence>
<dbReference type="GO" id="GO:0007155">
    <property type="term" value="P:cell adhesion"/>
    <property type="evidence" value="ECO:0007669"/>
    <property type="project" value="UniProtKB-KW"/>
</dbReference>
<keyword evidence="5" id="KW-0732">Signal</keyword>
<dbReference type="SMART" id="SM00209">
    <property type="entry name" value="TSP1"/>
    <property type="match status" value="1"/>
</dbReference>
<evidence type="ECO:0000256" key="4">
    <source>
        <dbReference type="ARBA" id="ARBA00022723"/>
    </source>
</evidence>
<evidence type="ECO:0000256" key="3">
    <source>
        <dbReference type="ARBA" id="ARBA00022530"/>
    </source>
</evidence>
<dbReference type="PANTHER" id="PTHR11311:SF15">
    <property type="entry name" value="SPONDIN-2"/>
    <property type="match status" value="1"/>
</dbReference>
<keyword evidence="2" id="KW-0964">Secreted</keyword>
<dbReference type="GO" id="GO:0046872">
    <property type="term" value="F:metal ion binding"/>
    <property type="evidence" value="ECO:0007669"/>
    <property type="project" value="UniProtKB-KW"/>
</dbReference>
<dbReference type="InterPro" id="IPR038678">
    <property type="entry name" value="Spondin_N_sf"/>
</dbReference>
<comment type="subcellular location">
    <subcellularLocation>
        <location evidence="1">Secreted</location>
        <location evidence="1">Extracellular space</location>
        <location evidence="1">Extracellular matrix</location>
    </subcellularLocation>
</comment>
<feature type="domain" description="Spondin" evidence="9">
    <location>
        <begin position="1"/>
        <end position="176"/>
    </location>
</feature>
<keyword evidence="3" id="KW-0272">Extracellular matrix</keyword>
<dbReference type="Gene3D" id="2.60.40.2130">
    <property type="entry name" value="F-spondin domain"/>
    <property type="match status" value="1"/>
</dbReference>
<evidence type="ECO:0000256" key="7">
    <source>
        <dbReference type="ARBA" id="ARBA00023157"/>
    </source>
</evidence>
<dbReference type="InterPro" id="IPR009465">
    <property type="entry name" value="Spondin_N"/>
</dbReference>
<evidence type="ECO:0000256" key="6">
    <source>
        <dbReference type="ARBA" id="ARBA00022889"/>
    </source>
</evidence>
<organism evidence="10 11">
    <name type="scientific">Patella caerulea</name>
    <name type="common">Rayed Mediterranean limpet</name>
    <dbReference type="NCBI Taxonomy" id="87958"/>
    <lineage>
        <taxon>Eukaryota</taxon>
        <taxon>Metazoa</taxon>
        <taxon>Spiralia</taxon>
        <taxon>Lophotrochozoa</taxon>
        <taxon>Mollusca</taxon>
        <taxon>Gastropoda</taxon>
        <taxon>Patellogastropoda</taxon>
        <taxon>Patelloidea</taxon>
        <taxon>Patellidae</taxon>
        <taxon>Patella</taxon>
    </lineage>
</organism>